<proteinExistence type="predicted"/>
<dbReference type="AlphaFoldDB" id="A0A0D2F3I9"/>
<gene>
    <name evidence="2" type="ORF">Z519_02217</name>
</gene>
<dbReference type="OrthoDB" id="6161812at2759"/>
<dbReference type="EMBL" id="KN846982">
    <property type="protein sequence ID" value="KIW96826.1"/>
    <property type="molecule type" value="Genomic_DNA"/>
</dbReference>
<reference evidence="2" key="1">
    <citation type="submission" date="2015-01" db="EMBL/GenBank/DDBJ databases">
        <title>The Genome Sequence of Cladophialophora bantiana CBS 173.52.</title>
        <authorList>
            <consortium name="The Broad Institute Genomics Platform"/>
            <person name="Cuomo C."/>
            <person name="de Hoog S."/>
            <person name="Gorbushina A."/>
            <person name="Stielow B."/>
            <person name="Teixiera M."/>
            <person name="Abouelleil A."/>
            <person name="Chapman S.B."/>
            <person name="Priest M."/>
            <person name="Young S.K."/>
            <person name="Wortman J."/>
            <person name="Nusbaum C."/>
            <person name="Birren B."/>
        </authorList>
    </citation>
    <scope>NUCLEOTIDE SEQUENCE [LARGE SCALE GENOMIC DNA]</scope>
    <source>
        <strain evidence="2">CBS 173.52</strain>
    </source>
</reference>
<organism evidence="2 3">
    <name type="scientific">Cladophialophora bantiana (strain ATCC 10958 / CBS 173.52 / CDC B-1940 / NIH 8579)</name>
    <name type="common">Xylohypha bantiana</name>
    <dbReference type="NCBI Taxonomy" id="1442370"/>
    <lineage>
        <taxon>Eukaryota</taxon>
        <taxon>Fungi</taxon>
        <taxon>Dikarya</taxon>
        <taxon>Ascomycota</taxon>
        <taxon>Pezizomycotina</taxon>
        <taxon>Eurotiomycetes</taxon>
        <taxon>Chaetothyriomycetidae</taxon>
        <taxon>Chaetothyriales</taxon>
        <taxon>Herpotrichiellaceae</taxon>
        <taxon>Cladophialophora</taxon>
    </lineage>
</organism>
<dbReference type="GeneID" id="27695145"/>
<sequence length="410" mass="46318">MVLDNVDAFRVVRDLFNLSPKGLILMTSATEYVEVEDSVASEEVLPFDKDEGAKYLLTILKQDKLPTEFQAEAWAHCHKLSCDMGGLAVALTVVGKFIAKQKMPLQDFLNLWRRDPTTLYVKMRDITLDHYEYPLSKAYSMSFGALKEESARLFAILCFLGPDHITMETFLGAKKEGRHEIDWLPCCCHQLQEGSSVTGLDLSPLICTSFEDVLVELLDLALIKRNAINGQLSIRAFDEASKLLSNAFPKLVNGISLRKAWAECEIYAEHIMVMSKRFKQYDLKVSEVENANNFCLCLAACAWYLHETSCPPEGIELLELGLELCRNDRLLRANLLNTSATIAEKQSRHSNTEKMFLESLDIHQEILAPDHEENCEQVSTILAKSTAQKKSTKRALISSKRRSKSTRSRT</sequence>
<keyword evidence="3" id="KW-1185">Reference proteome</keyword>
<evidence type="ECO:0008006" key="4">
    <source>
        <dbReference type="Google" id="ProtNLM"/>
    </source>
</evidence>
<name>A0A0D2F3I9_CLAB1</name>
<feature type="region of interest" description="Disordered" evidence="1">
    <location>
        <begin position="389"/>
        <end position="410"/>
    </location>
</feature>
<dbReference type="Proteomes" id="UP000053789">
    <property type="component" value="Unassembled WGS sequence"/>
</dbReference>
<evidence type="ECO:0000313" key="3">
    <source>
        <dbReference type="Proteomes" id="UP000053789"/>
    </source>
</evidence>
<evidence type="ECO:0000256" key="1">
    <source>
        <dbReference type="SAM" id="MobiDB-lite"/>
    </source>
</evidence>
<feature type="compositionally biased region" description="Basic residues" evidence="1">
    <location>
        <begin position="399"/>
        <end position="410"/>
    </location>
</feature>
<protein>
    <recommendedName>
        <fullName evidence="4">NB-ARC domain-containing protein</fullName>
    </recommendedName>
</protein>
<dbReference type="HOGENOM" id="CLU_670852_0_0_1"/>
<dbReference type="RefSeq" id="XP_016623495.1">
    <property type="nucleotide sequence ID" value="XM_016759974.1"/>
</dbReference>
<evidence type="ECO:0000313" key="2">
    <source>
        <dbReference type="EMBL" id="KIW96826.1"/>
    </source>
</evidence>
<dbReference type="VEuPathDB" id="FungiDB:Z519_02217"/>
<accession>A0A0D2F3I9</accession>